<feature type="compositionally biased region" description="Basic and acidic residues" evidence="1">
    <location>
        <begin position="1"/>
        <end position="11"/>
    </location>
</feature>
<gene>
    <name evidence="2" type="ORF">Dsin_024261</name>
</gene>
<feature type="region of interest" description="Disordered" evidence="1">
    <location>
        <begin position="1"/>
        <end position="23"/>
    </location>
</feature>
<organism evidence="2 3">
    <name type="scientific">Dipteronia sinensis</name>
    <dbReference type="NCBI Taxonomy" id="43782"/>
    <lineage>
        <taxon>Eukaryota</taxon>
        <taxon>Viridiplantae</taxon>
        <taxon>Streptophyta</taxon>
        <taxon>Embryophyta</taxon>
        <taxon>Tracheophyta</taxon>
        <taxon>Spermatophyta</taxon>
        <taxon>Magnoliopsida</taxon>
        <taxon>eudicotyledons</taxon>
        <taxon>Gunneridae</taxon>
        <taxon>Pentapetalae</taxon>
        <taxon>rosids</taxon>
        <taxon>malvids</taxon>
        <taxon>Sapindales</taxon>
        <taxon>Sapindaceae</taxon>
        <taxon>Hippocastanoideae</taxon>
        <taxon>Acereae</taxon>
        <taxon>Dipteronia</taxon>
    </lineage>
</organism>
<evidence type="ECO:0000313" key="3">
    <source>
        <dbReference type="Proteomes" id="UP001281410"/>
    </source>
</evidence>
<dbReference type="Proteomes" id="UP001281410">
    <property type="component" value="Unassembled WGS sequence"/>
</dbReference>
<evidence type="ECO:0000256" key="1">
    <source>
        <dbReference type="SAM" id="MobiDB-lite"/>
    </source>
</evidence>
<sequence>MGADNVSRENKNGTTSISSQKSRSYSASLYLGIGGKSFLVPKELKPVLDEFEDLFQNHDSPESQADFEVLRSIHGVGKDWAGGVQATTPTGITHTSDLPCLATKEEGRRFGNPESSVTPHRSRQPTVGVSSSHIGS</sequence>
<evidence type="ECO:0000313" key="2">
    <source>
        <dbReference type="EMBL" id="KAK3192951.1"/>
    </source>
</evidence>
<accession>A0AAD9ZU51</accession>
<dbReference type="AlphaFoldDB" id="A0AAD9ZU51"/>
<protein>
    <submittedName>
        <fullName evidence="2">Uncharacterized protein</fullName>
    </submittedName>
</protein>
<feature type="region of interest" description="Disordered" evidence="1">
    <location>
        <begin position="104"/>
        <end position="136"/>
    </location>
</feature>
<reference evidence="2" key="1">
    <citation type="journal article" date="2023" name="Plant J.">
        <title>Genome sequences and population genomics provide insights into the demographic history, inbreeding, and mutation load of two 'living fossil' tree species of Dipteronia.</title>
        <authorList>
            <person name="Feng Y."/>
            <person name="Comes H.P."/>
            <person name="Chen J."/>
            <person name="Zhu S."/>
            <person name="Lu R."/>
            <person name="Zhang X."/>
            <person name="Li P."/>
            <person name="Qiu J."/>
            <person name="Olsen K.M."/>
            <person name="Qiu Y."/>
        </authorList>
    </citation>
    <scope>NUCLEOTIDE SEQUENCE</scope>
    <source>
        <strain evidence="2">NBL</strain>
    </source>
</reference>
<comment type="caution">
    <text evidence="2">The sequence shown here is derived from an EMBL/GenBank/DDBJ whole genome shotgun (WGS) entry which is preliminary data.</text>
</comment>
<proteinExistence type="predicted"/>
<keyword evidence="3" id="KW-1185">Reference proteome</keyword>
<feature type="compositionally biased region" description="Polar residues" evidence="1">
    <location>
        <begin position="113"/>
        <end position="136"/>
    </location>
</feature>
<name>A0AAD9ZU51_9ROSI</name>
<dbReference type="EMBL" id="JANJYJ010000008">
    <property type="protein sequence ID" value="KAK3192951.1"/>
    <property type="molecule type" value="Genomic_DNA"/>
</dbReference>
<feature type="compositionally biased region" description="Polar residues" evidence="1">
    <location>
        <begin position="12"/>
        <end position="23"/>
    </location>
</feature>